<evidence type="ECO:0000256" key="1">
    <source>
        <dbReference type="SAM" id="MobiDB-lite"/>
    </source>
</evidence>
<feature type="compositionally biased region" description="Polar residues" evidence="1">
    <location>
        <begin position="146"/>
        <end position="158"/>
    </location>
</feature>
<feature type="region of interest" description="Disordered" evidence="1">
    <location>
        <begin position="119"/>
        <end position="158"/>
    </location>
</feature>
<dbReference type="PROSITE" id="PS51257">
    <property type="entry name" value="PROKAR_LIPOPROTEIN"/>
    <property type="match status" value="1"/>
</dbReference>
<dbReference type="Proteomes" id="UP001165122">
    <property type="component" value="Unassembled WGS sequence"/>
</dbReference>
<keyword evidence="4" id="KW-1185">Reference proteome</keyword>
<evidence type="ECO:0000313" key="3">
    <source>
        <dbReference type="EMBL" id="GMI05042.1"/>
    </source>
</evidence>
<dbReference type="AlphaFoldDB" id="A0A9W7C878"/>
<name>A0A9W7C878_9STRA</name>
<evidence type="ECO:0000259" key="2">
    <source>
        <dbReference type="SMART" id="SM00355"/>
    </source>
</evidence>
<dbReference type="SMART" id="SM00355">
    <property type="entry name" value="ZnF_C2H2"/>
    <property type="match status" value="1"/>
</dbReference>
<evidence type="ECO:0000313" key="4">
    <source>
        <dbReference type="Proteomes" id="UP001165122"/>
    </source>
</evidence>
<comment type="caution">
    <text evidence="3">The sequence shown here is derived from an EMBL/GenBank/DDBJ whole genome shotgun (WGS) entry which is preliminary data.</text>
</comment>
<accession>A0A9W7C878</accession>
<organism evidence="3 4">
    <name type="scientific">Triparma laevis f. longispina</name>
    <dbReference type="NCBI Taxonomy" id="1714387"/>
    <lineage>
        <taxon>Eukaryota</taxon>
        <taxon>Sar</taxon>
        <taxon>Stramenopiles</taxon>
        <taxon>Ochrophyta</taxon>
        <taxon>Bolidophyceae</taxon>
        <taxon>Parmales</taxon>
        <taxon>Triparmaceae</taxon>
        <taxon>Triparma</taxon>
    </lineage>
</organism>
<feature type="compositionally biased region" description="Pro residues" evidence="1">
    <location>
        <begin position="127"/>
        <end position="144"/>
    </location>
</feature>
<reference evidence="4" key="1">
    <citation type="journal article" date="2023" name="Commun. Biol.">
        <title>Genome analysis of Parmales, the sister group of diatoms, reveals the evolutionary specialization of diatoms from phago-mixotrophs to photoautotrophs.</title>
        <authorList>
            <person name="Ban H."/>
            <person name="Sato S."/>
            <person name="Yoshikawa S."/>
            <person name="Yamada K."/>
            <person name="Nakamura Y."/>
            <person name="Ichinomiya M."/>
            <person name="Sato N."/>
            <person name="Blanc-Mathieu R."/>
            <person name="Endo H."/>
            <person name="Kuwata A."/>
            <person name="Ogata H."/>
        </authorList>
    </citation>
    <scope>NUCLEOTIDE SEQUENCE [LARGE SCALE GENOMIC DNA]</scope>
    <source>
        <strain evidence="4">NIES 3700</strain>
    </source>
</reference>
<proteinExistence type="predicted"/>
<dbReference type="InterPro" id="IPR013087">
    <property type="entry name" value="Znf_C2H2_type"/>
</dbReference>
<dbReference type="OrthoDB" id="10627974at2759"/>
<dbReference type="EMBL" id="BRXW01000080">
    <property type="protein sequence ID" value="GMI05042.1"/>
    <property type="molecule type" value="Genomic_DNA"/>
</dbReference>
<protein>
    <recommendedName>
        <fullName evidence="2">C2H2-type domain-containing protein</fullName>
    </recommendedName>
</protein>
<gene>
    <name evidence="3" type="ORF">TrLO_g2876</name>
</gene>
<sequence>MRHHADKHNIGITWHQCTVSGCDYKAKQVVNLRTHIRKRHGQTVEHQTLLVQQRQKANAQLNKREGEVNAAVTVANMASIMNTAGQTYMIPMMVQPVLQPMLQPDLMPNINMFASAMSAPMPSSGQAPPPPPMNPLAVPQPIPPQNFMQNPPSDNPTI</sequence>
<feature type="domain" description="C2H2-type" evidence="2">
    <location>
        <begin position="15"/>
        <end position="40"/>
    </location>
</feature>